<proteinExistence type="predicted"/>
<name>A0A6A6ICW6_9PLEO</name>
<dbReference type="GeneID" id="54589006"/>
<evidence type="ECO:0000313" key="4">
    <source>
        <dbReference type="Proteomes" id="UP000800094"/>
    </source>
</evidence>
<feature type="chain" id="PRO_5025671443" description="Extracellular membrane protein CFEM domain-containing protein" evidence="2">
    <location>
        <begin position="20"/>
        <end position="257"/>
    </location>
</feature>
<organism evidence="3 4">
    <name type="scientific">Trematosphaeria pertusa</name>
    <dbReference type="NCBI Taxonomy" id="390896"/>
    <lineage>
        <taxon>Eukaryota</taxon>
        <taxon>Fungi</taxon>
        <taxon>Dikarya</taxon>
        <taxon>Ascomycota</taxon>
        <taxon>Pezizomycotina</taxon>
        <taxon>Dothideomycetes</taxon>
        <taxon>Pleosporomycetidae</taxon>
        <taxon>Pleosporales</taxon>
        <taxon>Massarineae</taxon>
        <taxon>Trematosphaeriaceae</taxon>
        <taxon>Trematosphaeria</taxon>
    </lineage>
</organism>
<dbReference type="EMBL" id="ML987197">
    <property type="protein sequence ID" value="KAF2247742.1"/>
    <property type="molecule type" value="Genomic_DNA"/>
</dbReference>
<evidence type="ECO:0008006" key="5">
    <source>
        <dbReference type="Google" id="ProtNLM"/>
    </source>
</evidence>
<evidence type="ECO:0000256" key="1">
    <source>
        <dbReference type="SAM" id="MobiDB-lite"/>
    </source>
</evidence>
<dbReference type="AlphaFoldDB" id="A0A6A6ICW6"/>
<gene>
    <name evidence="3" type="ORF">BU26DRAFT_606604</name>
</gene>
<feature type="region of interest" description="Disordered" evidence="1">
    <location>
        <begin position="93"/>
        <end position="155"/>
    </location>
</feature>
<evidence type="ECO:0000313" key="3">
    <source>
        <dbReference type="EMBL" id="KAF2247742.1"/>
    </source>
</evidence>
<keyword evidence="4" id="KW-1185">Reference proteome</keyword>
<evidence type="ECO:0000256" key="2">
    <source>
        <dbReference type="SAM" id="SignalP"/>
    </source>
</evidence>
<feature type="signal peptide" evidence="2">
    <location>
        <begin position="1"/>
        <end position="19"/>
    </location>
</feature>
<feature type="compositionally biased region" description="Low complexity" evidence="1">
    <location>
        <begin position="93"/>
        <end position="116"/>
    </location>
</feature>
<accession>A0A6A6ICW6</accession>
<reference evidence="3" key="1">
    <citation type="journal article" date="2020" name="Stud. Mycol.">
        <title>101 Dothideomycetes genomes: a test case for predicting lifestyles and emergence of pathogens.</title>
        <authorList>
            <person name="Haridas S."/>
            <person name="Albert R."/>
            <person name="Binder M."/>
            <person name="Bloem J."/>
            <person name="Labutti K."/>
            <person name="Salamov A."/>
            <person name="Andreopoulos B."/>
            <person name="Baker S."/>
            <person name="Barry K."/>
            <person name="Bills G."/>
            <person name="Bluhm B."/>
            <person name="Cannon C."/>
            <person name="Castanera R."/>
            <person name="Culley D."/>
            <person name="Daum C."/>
            <person name="Ezra D."/>
            <person name="Gonzalez J."/>
            <person name="Henrissat B."/>
            <person name="Kuo A."/>
            <person name="Liang C."/>
            <person name="Lipzen A."/>
            <person name="Lutzoni F."/>
            <person name="Magnuson J."/>
            <person name="Mondo S."/>
            <person name="Nolan M."/>
            <person name="Ohm R."/>
            <person name="Pangilinan J."/>
            <person name="Park H.-J."/>
            <person name="Ramirez L."/>
            <person name="Alfaro M."/>
            <person name="Sun H."/>
            <person name="Tritt A."/>
            <person name="Yoshinaga Y."/>
            <person name="Zwiers L.-H."/>
            <person name="Turgeon B."/>
            <person name="Goodwin S."/>
            <person name="Spatafora J."/>
            <person name="Crous P."/>
            <person name="Grigoriev I."/>
        </authorList>
    </citation>
    <scope>NUCLEOTIDE SEQUENCE</scope>
    <source>
        <strain evidence="3">CBS 122368</strain>
    </source>
</reference>
<protein>
    <recommendedName>
        <fullName evidence="5">Extracellular membrane protein CFEM domain-containing protein</fullName>
    </recommendedName>
</protein>
<dbReference type="OrthoDB" id="10599769at2759"/>
<keyword evidence="2" id="KW-0732">Signal</keyword>
<dbReference type="RefSeq" id="XP_033682746.1">
    <property type="nucleotide sequence ID" value="XM_033835676.1"/>
</dbReference>
<dbReference type="Proteomes" id="UP000800094">
    <property type="component" value="Unassembled WGS sequence"/>
</dbReference>
<sequence length="257" mass="27302">MKLLHFLYGALALSTSVSAYTLPKARESLVTSWNGTANSTSSAIPYSSATPIYNSTYSTSKDAVSSPNNVSEPLPSPIASSWPSPVLWANSTSSNTNSTKLPLSSLNINTTSSSASPKKALSNPGPDKASSNPTRDPDTLAHTQGLPNPHDVSRTKLTTFCGTSSTERAHCRALASHVHQCSGAQRPCPDGLARDLLASTVALDPCAAADEHLESALCEKWAVEARRCRDASKRACGHHHVLYLLRGMRDFLGLEAE</sequence>